<evidence type="ECO:0000259" key="5">
    <source>
        <dbReference type="Pfam" id="PF07687"/>
    </source>
</evidence>
<evidence type="ECO:0000256" key="3">
    <source>
        <dbReference type="ARBA" id="ARBA00022801"/>
    </source>
</evidence>
<dbReference type="Gene3D" id="3.30.70.360">
    <property type="match status" value="1"/>
</dbReference>
<dbReference type="GO" id="GO:0000387">
    <property type="term" value="P:spliceosomal snRNP assembly"/>
    <property type="evidence" value="ECO:0007669"/>
    <property type="project" value="InterPro"/>
</dbReference>
<dbReference type="AlphaFoldDB" id="A0AAJ0DAH2"/>
<proteinExistence type="inferred from homology"/>
<feature type="compositionally biased region" description="Acidic residues" evidence="4">
    <location>
        <begin position="349"/>
        <end position="359"/>
    </location>
</feature>
<dbReference type="PANTHER" id="PTHR11014">
    <property type="entry name" value="PEPTIDASE M20 FAMILY MEMBER"/>
    <property type="match status" value="1"/>
</dbReference>
<dbReference type="Gene3D" id="3.40.630.10">
    <property type="entry name" value="Zn peptidases"/>
    <property type="match status" value="1"/>
</dbReference>
<protein>
    <recommendedName>
        <fullName evidence="5">Peptidase M20 dimerisation domain-containing protein</fullName>
    </recommendedName>
</protein>
<gene>
    <name evidence="6" type="ORF">LTR09_012209</name>
</gene>
<dbReference type="InterPro" id="IPR017439">
    <property type="entry name" value="Amidohydrolase"/>
</dbReference>
<evidence type="ECO:0000256" key="1">
    <source>
        <dbReference type="ARBA" id="ARBA00006153"/>
    </source>
</evidence>
<dbReference type="Proteomes" id="UP001271007">
    <property type="component" value="Unassembled WGS sequence"/>
</dbReference>
<feature type="domain" description="Peptidase M20 dimerisation" evidence="5">
    <location>
        <begin position="639"/>
        <end position="736"/>
    </location>
</feature>
<keyword evidence="3" id="KW-0378">Hydrolase</keyword>
<organism evidence="6 7">
    <name type="scientific">Extremus antarcticus</name>
    <dbReference type="NCBI Taxonomy" id="702011"/>
    <lineage>
        <taxon>Eukaryota</taxon>
        <taxon>Fungi</taxon>
        <taxon>Dikarya</taxon>
        <taxon>Ascomycota</taxon>
        <taxon>Pezizomycotina</taxon>
        <taxon>Dothideomycetes</taxon>
        <taxon>Dothideomycetidae</taxon>
        <taxon>Mycosphaerellales</taxon>
        <taxon>Extremaceae</taxon>
        <taxon>Extremus</taxon>
    </lineage>
</organism>
<dbReference type="Pfam" id="PF07687">
    <property type="entry name" value="M20_dimer"/>
    <property type="match status" value="1"/>
</dbReference>
<evidence type="ECO:0000313" key="6">
    <source>
        <dbReference type="EMBL" id="KAK3046301.1"/>
    </source>
</evidence>
<feature type="region of interest" description="Disordered" evidence="4">
    <location>
        <begin position="349"/>
        <end position="387"/>
    </location>
</feature>
<name>A0AAJ0DAH2_9PEZI</name>
<evidence type="ECO:0000313" key="7">
    <source>
        <dbReference type="Proteomes" id="UP001271007"/>
    </source>
</evidence>
<dbReference type="Pfam" id="PF01546">
    <property type="entry name" value="Peptidase_M20"/>
    <property type="match status" value="1"/>
</dbReference>
<comment type="similarity">
    <text evidence="2">Belongs to the peptidase M20A family.</text>
</comment>
<evidence type="ECO:0000256" key="4">
    <source>
        <dbReference type="SAM" id="MobiDB-lite"/>
    </source>
</evidence>
<keyword evidence="7" id="KW-1185">Reference proteome</keyword>
<dbReference type="SUPFAM" id="SSF53187">
    <property type="entry name" value="Zn-dependent exopeptidases"/>
    <property type="match status" value="1"/>
</dbReference>
<feature type="compositionally biased region" description="Polar residues" evidence="4">
    <location>
        <begin position="364"/>
        <end position="385"/>
    </location>
</feature>
<evidence type="ECO:0000256" key="2">
    <source>
        <dbReference type="ARBA" id="ARBA00006247"/>
    </source>
</evidence>
<dbReference type="EMBL" id="JAWDJX010000101">
    <property type="protein sequence ID" value="KAK3046301.1"/>
    <property type="molecule type" value="Genomic_DNA"/>
</dbReference>
<accession>A0AAJ0DAH2</accession>
<dbReference type="Gene3D" id="1.20.58.1070">
    <property type="match status" value="1"/>
</dbReference>
<dbReference type="InterPro" id="IPR011650">
    <property type="entry name" value="Peptidase_M20_dimer"/>
</dbReference>
<dbReference type="InterPro" id="IPR035426">
    <property type="entry name" value="Gemin2/Brr1"/>
</dbReference>
<comment type="similarity">
    <text evidence="1">Belongs to the peptidase M20 family.</text>
</comment>
<dbReference type="SUPFAM" id="SSF55031">
    <property type="entry name" value="Bacterial exopeptidase dimerisation domain"/>
    <property type="match status" value="1"/>
</dbReference>
<comment type="caution">
    <text evidence="6">The sequence shown here is derived from an EMBL/GenBank/DDBJ whole genome shotgun (WGS) entry which is preliminary data.</text>
</comment>
<dbReference type="InterPro" id="IPR036264">
    <property type="entry name" value="Bact_exopeptidase_dim_dom"/>
</dbReference>
<reference evidence="6" key="1">
    <citation type="submission" date="2023-04" db="EMBL/GenBank/DDBJ databases">
        <title>Black Yeasts Isolated from many extreme environments.</title>
        <authorList>
            <person name="Coleine C."/>
            <person name="Stajich J.E."/>
            <person name="Selbmann L."/>
        </authorList>
    </citation>
    <scope>NUCLEOTIDE SEQUENCE</scope>
    <source>
        <strain evidence="6">CCFEE 5312</strain>
    </source>
</reference>
<dbReference type="GO" id="GO:0016787">
    <property type="term" value="F:hydrolase activity"/>
    <property type="evidence" value="ECO:0007669"/>
    <property type="project" value="UniProtKB-KW"/>
</dbReference>
<dbReference type="Pfam" id="PF04938">
    <property type="entry name" value="SIP1"/>
    <property type="match status" value="1"/>
</dbReference>
<dbReference type="NCBIfam" id="TIGR01891">
    <property type="entry name" value="amidohydrolases"/>
    <property type="match status" value="1"/>
</dbReference>
<dbReference type="InterPro" id="IPR002933">
    <property type="entry name" value="Peptidase_M20"/>
</dbReference>
<dbReference type="PANTHER" id="PTHR11014:SF63">
    <property type="entry name" value="METALLOPEPTIDASE, PUTATIVE (AFU_ORTHOLOGUE AFUA_6G09600)-RELATED"/>
    <property type="match status" value="1"/>
</dbReference>
<feature type="region of interest" description="Disordered" evidence="4">
    <location>
        <begin position="84"/>
        <end position="105"/>
    </location>
</feature>
<dbReference type="FunFam" id="3.30.70.360:FF:000001">
    <property type="entry name" value="N-acetyldiaminopimelate deacetylase"/>
    <property type="match status" value="1"/>
</dbReference>
<sequence>MAKSRRERDRPKCAPTSLYNANKRVLLKYDSDDEDAAPTAPQPVADNVSADYVIAEYPESEVEQVPEVKSAVLDEATVKTTEPLPFPRRELPKNPNTGQWPALGSIEGQGEDEYGREEDEAMAYLRAVRSERHTIPELLTAPRTTSHQDLYESGTGDHRGFFEDGAYVACAPLGPALPRNTTVEPQEAFTAALKHRFYTHRQQLHLSPTADEVAALDESHPISFPQGNNRAYADWLRCLRSTPPHLAQLRSMEQDVVFGLLEMVQKHSLLRTKETSPTVSAWIWALLARLDDVGTMNNDQVWILREFGKKAVLVQLSLDNPEGAEALERESGADAEPEVLVKNGDELTVELEDTAETTTDETTQSPTRTKPEQGDSTVKNTTTTPKARENTLATLDMIITIIGEVFGQRDMLEFRKPWTEEEYVPETETAVVPEKPSNPISKLIHTHRPKLNRYEDIYKHLHAHPELSNQEHETAKLIVDHLNSISQDWDIRPGIGGTGLCALLHNGEGTKILLRADMDALPVLERTGLDYASTKRMKDADGVEKPVMHACGHDMHVTALLAAAESLYASREAWSGTLILAFQPAEERGTGAQAMVDDGIYEPSKHNVPIPDVCLGGHVMPFRAGTIGTRRGLVATSADSMRITLHGRGGHASMPHRLIDPVVMAASTVMKLQTIVSREVDPWDSAVVTVASIQAGDAENVVVDDARIAVDVRSIDPRTREKVKKSIERIVKAEALGSNAIKEPTFQTTRSFPLTINDEDVTARLEQVYGSHFPSVPGADYTSTIPKLGGSEDFSILGTAVDRPCSFFMYGGTDTSVWDACEEEGTLDEKIPINHSGLFYPVVQPTLTVACDAYVAGALAWLAKKE</sequence>